<dbReference type="Gene3D" id="2.170.130.30">
    <property type="match status" value="1"/>
</dbReference>
<dbReference type="GO" id="GO:0005615">
    <property type="term" value="C:extracellular space"/>
    <property type="evidence" value="ECO:0007669"/>
    <property type="project" value="TreeGrafter"/>
</dbReference>
<protein>
    <submittedName>
        <fullName evidence="2">Uncharacterized protein</fullName>
    </submittedName>
</protein>
<dbReference type="AlphaFoldDB" id="A0AAV2RSX8"/>
<name>A0AAV2RSX8_MEGNR</name>
<feature type="region of interest" description="Disordered" evidence="1">
    <location>
        <begin position="1"/>
        <end position="31"/>
    </location>
</feature>
<keyword evidence="3" id="KW-1185">Reference proteome</keyword>
<dbReference type="PANTHER" id="PTHR10559">
    <property type="entry name" value="TRANSCOBALAMIN-1/GASTRIC INTRINSIC FACTOR"/>
    <property type="match status" value="1"/>
</dbReference>
<gene>
    <name evidence="2" type="ORF">MNOR_LOCUS27915</name>
</gene>
<proteinExistence type="predicted"/>
<organism evidence="2 3">
    <name type="scientific">Meganyctiphanes norvegica</name>
    <name type="common">Northern krill</name>
    <name type="synonym">Thysanopoda norvegica</name>
    <dbReference type="NCBI Taxonomy" id="48144"/>
    <lineage>
        <taxon>Eukaryota</taxon>
        <taxon>Metazoa</taxon>
        <taxon>Ecdysozoa</taxon>
        <taxon>Arthropoda</taxon>
        <taxon>Crustacea</taxon>
        <taxon>Multicrustacea</taxon>
        <taxon>Malacostraca</taxon>
        <taxon>Eumalacostraca</taxon>
        <taxon>Eucarida</taxon>
        <taxon>Euphausiacea</taxon>
        <taxon>Euphausiidae</taxon>
        <taxon>Meganyctiphanes</taxon>
    </lineage>
</organism>
<dbReference type="InterPro" id="IPR051588">
    <property type="entry name" value="Cobalamin_Transport"/>
</dbReference>
<evidence type="ECO:0000313" key="2">
    <source>
        <dbReference type="EMBL" id="CAL4137038.1"/>
    </source>
</evidence>
<dbReference type="GO" id="GO:0031419">
    <property type="term" value="F:cobalamin binding"/>
    <property type="evidence" value="ECO:0007669"/>
    <property type="project" value="TreeGrafter"/>
</dbReference>
<evidence type="ECO:0000313" key="3">
    <source>
        <dbReference type="Proteomes" id="UP001497623"/>
    </source>
</evidence>
<feature type="compositionally biased region" description="Basic and acidic residues" evidence="1">
    <location>
        <begin position="8"/>
        <end position="21"/>
    </location>
</feature>
<comment type="caution">
    <text evidence="2">The sequence shown here is derived from an EMBL/GenBank/DDBJ whole genome shotgun (WGS) entry which is preliminary data.</text>
</comment>
<reference evidence="2 3" key="1">
    <citation type="submission" date="2024-05" db="EMBL/GenBank/DDBJ databases">
        <authorList>
            <person name="Wallberg A."/>
        </authorList>
    </citation>
    <scope>NUCLEOTIDE SEQUENCE [LARGE SCALE GENOMIC DNA]</scope>
</reference>
<dbReference type="Proteomes" id="UP001497623">
    <property type="component" value="Unassembled WGS sequence"/>
</dbReference>
<evidence type="ECO:0000256" key="1">
    <source>
        <dbReference type="SAM" id="MobiDB-lite"/>
    </source>
</evidence>
<accession>A0AAV2RSX8</accession>
<sequence length="155" mass="17287">MLGLTSRETADLAKKSHDVSRKNNNSPSKIDKVTYCVKPSKNTTITKKLSVPPHTSFFDIMKKAQKGDNAFKFNYTMYNFTGVDEAYITSIGGVAEEISNGSGLVWMLYNCTQAAQCVDPTECSLSDTGVSITHPKDGGIWLFNYEHQNWNETHH</sequence>
<dbReference type="GO" id="GO:0015889">
    <property type="term" value="P:cobalamin transport"/>
    <property type="evidence" value="ECO:0007669"/>
    <property type="project" value="TreeGrafter"/>
</dbReference>
<dbReference type="PANTHER" id="PTHR10559:SF18">
    <property type="entry name" value="TRANSCOBALAMIN II"/>
    <property type="match status" value="1"/>
</dbReference>
<dbReference type="EMBL" id="CAXKWB010030062">
    <property type="protein sequence ID" value="CAL4137038.1"/>
    <property type="molecule type" value="Genomic_DNA"/>
</dbReference>